<keyword evidence="1" id="KW-0472">Membrane</keyword>
<evidence type="ECO:0000256" key="1">
    <source>
        <dbReference type="SAM" id="Phobius"/>
    </source>
</evidence>
<feature type="transmembrane region" description="Helical" evidence="1">
    <location>
        <begin position="334"/>
        <end position="355"/>
    </location>
</feature>
<keyword evidence="1" id="KW-0812">Transmembrane</keyword>
<accession>A0A843TVF0</accession>
<feature type="non-terminal residue" evidence="2">
    <location>
        <position position="1"/>
    </location>
</feature>
<proteinExistence type="predicted"/>
<keyword evidence="3" id="KW-1185">Reference proteome</keyword>
<protein>
    <submittedName>
        <fullName evidence="2">Uncharacterized protein</fullName>
    </submittedName>
</protein>
<evidence type="ECO:0000313" key="3">
    <source>
        <dbReference type="Proteomes" id="UP000652761"/>
    </source>
</evidence>
<name>A0A843TVF0_COLES</name>
<gene>
    <name evidence="2" type="ORF">Taro_007849</name>
</gene>
<sequence>MTRGLEDDCLAEDLSELLRRRRCRRRVLVENSIGILSRPQFRGLKPGRHLFLLFSLLSPSLLLSEVGRFPPSSSGGLGVVESPASSWQSGGAAWSEEEAAGVDGVGFGVICPMLIVLLCQKATGVLSRYGRDRGTVAFSSLLMLNVTGQYVMFRSEGGTLVIVTGWRRASRRLLVQKATPVWSRSGCWCFWLWFVPWLADGPPRGFWEVCRACLCLLVSHGYNQLCRYLWWWTPILGSLLREFSGLQACSSRQPTSPSHCLALQWFRSHVGSVGVGPQLGRAAVGCSACGPLTLWRTEVAVPMVRAEGCFYILFDSAGSAGVVFGPTLVVGRGIALFHCLFLLLWLVVCFTSRAVRALADGGLVSAVGVWLAVLLVEVLVLHCGFPLSHVEETRLRFFACGFWRAASEESFLLARGVVLAT</sequence>
<dbReference type="Proteomes" id="UP000652761">
    <property type="component" value="Unassembled WGS sequence"/>
</dbReference>
<feature type="transmembrane region" description="Helical" evidence="1">
    <location>
        <begin position="367"/>
        <end position="387"/>
    </location>
</feature>
<keyword evidence="1" id="KW-1133">Transmembrane helix</keyword>
<dbReference type="EMBL" id="NMUH01000252">
    <property type="protein sequence ID" value="MQL75478.1"/>
    <property type="molecule type" value="Genomic_DNA"/>
</dbReference>
<evidence type="ECO:0000313" key="2">
    <source>
        <dbReference type="EMBL" id="MQL75478.1"/>
    </source>
</evidence>
<comment type="caution">
    <text evidence="2">The sequence shown here is derived from an EMBL/GenBank/DDBJ whole genome shotgun (WGS) entry which is preliminary data.</text>
</comment>
<dbReference type="AlphaFoldDB" id="A0A843TVF0"/>
<reference evidence="2" key="1">
    <citation type="submission" date="2017-07" db="EMBL/GenBank/DDBJ databases">
        <title>Taro Niue Genome Assembly and Annotation.</title>
        <authorList>
            <person name="Atibalentja N."/>
            <person name="Keating K."/>
            <person name="Fields C.J."/>
        </authorList>
    </citation>
    <scope>NUCLEOTIDE SEQUENCE</scope>
    <source>
        <strain evidence="2">Niue_2</strain>
        <tissue evidence="2">Leaf</tissue>
    </source>
</reference>
<organism evidence="2 3">
    <name type="scientific">Colocasia esculenta</name>
    <name type="common">Wild taro</name>
    <name type="synonym">Arum esculentum</name>
    <dbReference type="NCBI Taxonomy" id="4460"/>
    <lineage>
        <taxon>Eukaryota</taxon>
        <taxon>Viridiplantae</taxon>
        <taxon>Streptophyta</taxon>
        <taxon>Embryophyta</taxon>
        <taxon>Tracheophyta</taxon>
        <taxon>Spermatophyta</taxon>
        <taxon>Magnoliopsida</taxon>
        <taxon>Liliopsida</taxon>
        <taxon>Araceae</taxon>
        <taxon>Aroideae</taxon>
        <taxon>Colocasieae</taxon>
        <taxon>Colocasia</taxon>
    </lineage>
</organism>